<keyword evidence="8 10" id="KW-0131">Cell cycle</keyword>
<evidence type="ECO:0000256" key="4">
    <source>
        <dbReference type="ARBA" id="ARBA00022679"/>
    </source>
</evidence>
<dbReference type="EC" id="2.4.1.227" evidence="10"/>
<dbReference type="SUPFAM" id="SSF53756">
    <property type="entry name" value="UDP-Glycosyltransferase/glycogen phosphorylase"/>
    <property type="match status" value="1"/>
</dbReference>
<evidence type="ECO:0000256" key="10">
    <source>
        <dbReference type="HAMAP-Rule" id="MF_00033"/>
    </source>
</evidence>
<dbReference type="Pfam" id="PF04101">
    <property type="entry name" value="Glyco_tran_28_C"/>
    <property type="match status" value="1"/>
</dbReference>
<comment type="caution">
    <text evidence="13">The sequence shown here is derived from an EMBL/GenBank/DDBJ whole genome shotgun (WGS) entry which is preliminary data.</text>
</comment>
<comment type="pathway">
    <text evidence="10">Cell wall biogenesis; peptidoglycan biosynthesis.</text>
</comment>
<proteinExistence type="inferred from homology"/>
<evidence type="ECO:0000256" key="9">
    <source>
        <dbReference type="ARBA" id="ARBA00023316"/>
    </source>
</evidence>
<dbReference type="HAMAP" id="MF_00033">
    <property type="entry name" value="MurG"/>
    <property type="match status" value="1"/>
</dbReference>
<dbReference type="PANTHER" id="PTHR21015:SF22">
    <property type="entry name" value="GLYCOSYLTRANSFERASE"/>
    <property type="match status" value="1"/>
</dbReference>
<dbReference type="InterPro" id="IPR007235">
    <property type="entry name" value="Glyco_trans_28_C"/>
</dbReference>
<evidence type="ECO:0000313" key="14">
    <source>
        <dbReference type="Proteomes" id="UP000658258"/>
    </source>
</evidence>
<evidence type="ECO:0000256" key="3">
    <source>
        <dbReference type="ARBA" id="ARBA00022676"/>
    </source>
</evidence>
<feature type="binding site" evidence="10">
    <location>
        <position position="111"/>
    </location>
    <ligand>
        <name>UDP-N-acetyl-alpha-D-glucosamine</name>
        <dbReference type="ChEBI" id="CHEBI:57705"/>
    </ligand>
</feature>
<comment type="subcellular location">
    <subcellularLocation>
        <location evidence="10">Cell membrane</location>
        <topology evidence="10">Peripheral membrane protein</topology>
        <orientation evidence="10">Cytoplasmic side</orientation>
    </subcellularLocation>
</comment>
<keyword evidence="3 10" id="KW-0328">Glycosyltransferase</keyword>
<accession>A0ABQ3I5S4</accession>
<protein>
    <recommendedName>
        <fullName evidence="10">UDP-N-acetylglucosamine--N-acetylmuramyl-(pentapeptide) pyrophosphoryl-undecaprenol N-acetylglucosamine transferase</fullName>
        <ecNumber evidence="10">2.4.1.227</ecNumber>
    </recommendedName>
    <alternativeName>
        <fullName evidence="10">Undecaprenyl-PP-MurNAc-pentapeptide-UDPGlcNAc GlcNAc transferase</fullName>
    </alternativeName>
</protein>
<reference evidence="14" key="1">
    <citation type="journal article" date="2019" name="Int. J. Syst. Evol. Microbiol.">
        <title>The Global Catalogue of Microorganisms (GCM) 10K type strain sequencing project: providing services to taxonomists for standard genome sequencing and annotation.</title>
        <authorList>
            <consortium name="The Broad Institute Genomics Platform"/>
            <consortium name="The Broad Institute Genome Sequencing Center for Infectious Disease"/>
            <person name="Wu L."/>
            <person name="Ma J."/>
        </authorList>
    </citation>
    <scope>NUCLEOTIDE SEQUENCE [LARGE SCALE GENOMIC DNA]</scope>
    <source>
        <strain evidence="14">CGMCC 1.15111</strain>
    </source>
</reference>
<evidence type="ECO:0000259" key="11">
    <source>
        <dbReference type="Pfam" id="PF03033"/>
    </source>
</evidence>
<dbReference type="NCBIfam" id="TIGR01133">
    <property type="entry name" value="murG"/>
    <property type="match status" value="1"/>
</dbReference>
<feature type="domain" description="Glycosyltransferase family 28 N-terminal" evidence="11">
    <location>
        <begin position="1"/>
        <end position="129"/>
    </location>
</feature>
<comment type="caution">
    <text evidence="10">Lacks conserved residue(s) required for the propagation of feature annotation.</text>
</comment>
<feature type="binding site" evidence="10">
    <location>
        <begin position="258"/>
        <end position="263"/>
    </location>
    <ligand>
        <name>UDP-N-acetyl-alpha-D-glucosamine</name>
        <dbReference type="ChEBI" id="CHEBI:57705"/>
    </ligand>
</feature>
<evidence type="ECO:0000259" key="12">
    <source>
        <dbReference type="Pfam" id="PF04101"/>
    </source>
</evidence>
<keyword evidence="9 10" id="KW-0961">Cell wall biogenesis/degradation</keyword>
<evidence type="ECO:0000256" key="1">
    <source>
        <dbReference type="ARBA" id="ARBA00022475"/>
    </source>
</evidence>
<keyword evidence="1 10" id="KW-1003">Cell membrane</keyword>
<keyword evidence="4 10" id="KW-0808">Transferase</keyword>
<feature type="binding site" evidence="10">
    <location>
        <position position="152"/>
    </location>
    <ligand>
        <name>UDP-N-acetyl-alpha-D-glucosamine</name>
        <dbReference type="ChEBI" id="CHEBI:57705"/>
    </ligand>
</feature>
<feature type="binding site" evidence="10">
    <location>
        <position position="184"/>
    </location>
    <ligand>
        <name>UDP-N-acetyl-alpha-D-glucosamine</name>
        <dbReference type="ChEBI" id="CHEBI:57705"/>
    </ligand>
</feature>
<dbReference type="Proteomes" id="UP000658258">
    <property type="component" value="Unassembled WGS sequence"/>
</dbReference>
<evidence type="ECO:0000256" key="7">
    <source>
        <dbReference type="ARBA" id="ARBA00023136"/>
    </source>
</evidence>
<dbReference type="InterPro" id="IPR006009">
    <property type="entry name" value="GlcNAc_MurG"/>
</dbReference>
<gene>
    <name evidence="10 13" type="primary">murG</name>
    <name evidence="13" type="ORF">GCM10011340_20710</name>
</gene>
<comment type="catalytic activity">
    <reaction evidence="10">
        <text>di-trans,octa-cis-undecaprenyl diphospho-N-acetyl-alpha-D-muramoyl-L-alanyl-D-glutamyl-meso-2,6-diaminopimeloyl-D-alanyl-D-alanine + UDP-N-acetyl-alpha-D-glucosamine = di-trans,octa-cis-undecaprenyl diphospho-[N-acetyl-alpha-D-glucosaminyl-(1-&gt;4)]-N-acetyl-alpha-D-muramoyl-L-alanyl-D-glutamyl-meso-2,6-diaminopimeloyl-D-alanyl-D-alanine + UDP + H(+)</text>
        <dbReference type="Rhea" id="RHEA:31227"/>
        <dbReference type="ChEBI" id="CHEBI:15378"/>
        <dbReference type="ChEBI" id="CHEBI:57705"/>
        <dbReference type="ChEBI" id="CHEBI:58223"/>
        <dbReference type="ChEBI" id="CHEBI:61387"/>
        <dbReference type="ChEBI" id="CHEBI:61388"/>
        <dbReference type="EC" id="2.4.1.227"/>
    </reaction>
</comment>
<dbReference type="CDD" id="cd03785">
    <property type="entry name" value="GT28_MurG"/>
    <property type="match status" value="1"/>
</dbReference>
<feature type="binding site" evidence="10">
    <location>
        <position position="284"/>
    </location>
    <ligand>
        <name>UDP-N-acetyl-alpha-D-glucosamine</name>
        <dbReference type="ChEBI" id="CHEBI:57705"/>
    </ligand>
</feature>
<keyword evidence="14" id="KW-1185">Reference proteome</keyword>
<sequence>MYPAIAIANAFKTRFPEAEILFVGAKGKMEMQKVPEAGYTIKGLWISGLQRKLTLDNLSFPLKVVDSLLKSKKIIKRFKPHAAVGVGGYASGPLLRMAVKHKIPAIVQEQNSYAGLTNKMLARKVQKICVAYPQMDRFFPAEKVVLTGNPVRKDITELTNKRDTGLSHFGLRADRPVLLVLGGSLGARTLNDSMILNIQKLINAQVQVLWQCGKFYHAEMQNKLSQVPQNDLVKLFEFLKEMDLAYAVADVVISRAGALSVSELSIAGKPTIFVPSPNVAEDHQTKNAQAMVENKAAVLVKDVEAREVLIDRAIELLKDEEKKAQLSKNIKAMAKPNAANEIVDEIVKLIA</sequence>
<evidence type="ECO:0000256" key="5">
    <source>
        <dbReference type="ARBA" id="ARBA00022960"/>
    </source>
</evidence>
<evidence type="ECO:0000256" key="8">
    <source>
        <dbReference type="ARBA" id="ARBA00023306"/>
    </source>
</evidence>
<comment type="function">
    <text evidence="10">Cell wall formation. Catalyzes the transfer of a GlcNAc subunit on undecaprenyl-pyrophosphoryl-MurNAc-pentapeptide (lipid intermediate I) to form undecaprenyl-pyrophosphoryl-MurNAc-(pentapeptide)GlcNAc (lipid intermediate II).</text>
</comment>
<keyword evidence="7 10" id="KW-0472">Membrane</keyword>
<name>A0ABQ3I5S4_9BACT</name>
<evidence type="ECO:0000256" key="6">
    <source>
        <dbReference type="ARBA" id="ARBA00022984"/>
    </source>
</evidence>
<evidence type="ECO:0000313" key="13">
    <source>
        <dbReference type="EMBL" id="GHE65447.1"/>
    </source>
</evidence>
<keyword evidence="5 10" id="KW-0133">Cell shape</keyword>
<dbReference type="InterPro" id="IPR004276">
    <property type="entry name" value="GlycoTrans_28_N"/>
</dbReference>
<keyword evidence="6 10" id="KW-0573">Peptidoglycan synthesis</keyword>
<feature type="domain" description="Glycosyl transferase family 28 C-terminal" evidence="12">
    <location>
        <begin position="177"/>
        <end position="341"/>
    </location>
</feature>
<dbReference type="GO" id="GO:0016740">
    <property type="term" value="F:transferase activity"/>
    <property type="evidence" value="ECO:0007669"/>
    <property type="project" value="UniProtKB-KW"/>
</dbReference>
<comment type="similarity">
    <text evidence="10">Belongs to the glycosyltransferase 28 family. MurG subfamily.</text>
</comment>
<keyword evidence="2 10" id="KW-0132">Cell division</keyword>
<dbReference type="EMBL" id="BNAG01000003">
    <property type="protein sequence ID" value="GHE65447.1"/>
    <property type="molecule type" value="Genomic_DNA"/>
</dbReference>
<dbReference type="Gene3D" id="3.40.50.2000">
    <property type="entry name" value="Glycogen Phosphorylase B"/>
    <property type="match status" value="2"/>
</dbReference>
<dbReference type="PANTHER" id="PTHR21015">
    <property type="entry name" value="UDP-N-ACETYLGLUCOSAMINE--N-ACETYLMURAMYL-(PENTAPEPTIDE) PYROPHOSPHORYL-UNDECAPRENOL N-ACETYLGLUCOSAMINE TRANSFERASE 1"/>
    <property type="match status" value="1"/>
</dbReference>
<organism evidence="13 14">
    <name type="scientific">Roseivirga thermotolerans</name>
    <dbReference type="NCBI Taxonomy" id="1758176"/>
    <lineage>
        <taxon>Bacteria</taxon>
        <taxon>Pseudomonadati</taxon>
        <taxon>Bacteroidota</taxon>
        <taxon>Cytophagia</taxon>
        <taxon>Cytophagales</taxon>
        <taxon>Roseivirgaceae</taxon>
        <taxon>Roseivirga</taxon>
    </lineage>
</organism>
<dbReference type="Pfam" id="PF03033">
    <property type="entry name" value="Glyco_transf_28"/>
    <property type="match status" value="1"/>
</dbReference>
<evidence type="ECO:0000256" key="2">
    <source>
        <dbReference type="ARBA" id="ARBA00022618"/>
    </source>
</evidence>